<proteinExistence type="predicted"/>
<dbReference type="OrthoDB" id="4331766at2"/>
<dbReference type="Pfam" id="PF02597">
    <property type="entry name" value="ThiS"/>
    <property type="match status" value="1"/>
</dbReference>
<dbReference type="AlphaFoldDB" id="A0A542EKI7"/>
<accession>A0A542EKI7</accession>
<dbReference type="CDD" id="cd17040">
    <property type="entry name" value="Ubl_MoaD_like"/>
    <property type="match status" value="1"/>
</dbReference>
<gene>
    <name evidence="1" type="ORF">FB459_3408</name>
</gene>
<evidence type="ECO:0000313" key="2">
    <source>
        <dbReference type="Proteomes" id="UP000320806"/>
    </source>
</evidence>
<comment type="caution">
    <text evidence="1">The sequence shown here is derived from an EMBL/GenBank/DDBJ whole genome shotgun (WGS) entry which is preliminary data.</text>
</comment>
<evidence type="ECO:0000313" key="1">
    <source>
        <dbReference type="EMBL" id="TQJ15835.1"/>
    </source>
</evidence>
<keyword evidence="2" id="KW-1185">Reference proteome</keyword>
<dbReference type="SUPFAM" id="SSF54285">
    <property type="entry name" value="MoaD/ThiS"/>
    <property type="match status" value="1"/>
</dbReference>
<reference evidence="1 2" key="1">
    <citation type="submission" date="2019-06" db="EMBL/GenBank/DDBJ databases">
        <title>Sequencing the genomes of 1000 actinobacteria strains.</title>
        <authorList>
            <person name="Klenk H.-P."/>
        </authorList>
    </citation>
    <scope>NUCLEOTIDE SEQUENCE [LARGE SCALE GENOMIC DNA]</scope>
    <source>
        <strain evidence="1 2">DSM 19828</strain>
    </source>
</reference>
<dbReference type="InterPro" id="IPR003749">
    <property type="entry name" value="ThiS/MoaD-like"/>
</dbReference>
<dbReference type="Gene3D" id="3.10.20.30">
    <property type="match status" value="1"/>
</dbReference>
<dbReference type="RefSeq" id="WP_141929274.1">
    <property type="nucleotide sequence ID" value="NZ_BAABCI010000023.1"/>
</dbReference>
<organism evidence="1 2">
    <name type="scientific">Yimella lutea</name>
    <dbReference type="NCBI Taxonomy" id="587872"/>
    <lineage>
        <taxon>Bacteria</taxon>
        <taxon>Bacillati</taxon>
        <taxon>Actinomycetota</taxon>
        <taxon>Actinomycetes</taxon>
        <taxon>Micrococcales</taxon>
        <taxon>Dermacoccaceae</taxon>
        <taxon>Yimella</taxon>
    </lineage>
</organism>
<dbReference type="InterPro" id="IPR016155">
    <property type="entry name" value="Mopterin_synth/thiamin_S_b"/>
</dbReference>
<dbReference type="EMBL" id="VFMO01000001">
    <property type="protein sequence ID" value="TQJ15835.1"/>
    <property type="molecule type" value="Genomic_DNA"/>
</dbReference>
<dbReference type="Proteomes" id="UP000320806">
    <property type="component" value="Unassembled WGS sequence"/>
</dbReference>
<protein>
    <submittedName>
        <fullName evidence="1">Molybdopterin converting factor small subunit</fullName>
    </submittedName>
</protein>
<dbReference type="InterPro" id="IPR012675">
    <property type="entry name" value="Beta-grasp_dom_sf"/>
</dbReference>
<name>A0A542EKI7_9MICO</name>
<sequence length="77" mass="8007">MPTMRYWAGAKATAGVETEAVEAATVAQALELVIQQRPALASVVPHCALLVDGRRVEASHEVGPSDVIEVLPPFAGG</sequence>